<dbReference type="AlphaFoldDB" id="A0A9I9DH01"/>
<feature type="compositionally biased region" description="Basic and acidic residues" evidence="1">
    <location>
        <begin position="9"/>
        <end position="34"/>
    </location>
</feature>
<reference evidence="2" key="1">
    <citation type="submission" date="2023-03" db="UniProtKB">
        <authorList>
            <consortium name="EnsemblPlants"/>
        </authorList>
    </citation>
    <scope>IDENTIFICATION</scope>
</reference>
<feature type="compositionally biased region" description="Polar residues" evidence="1">
    <location>
        <begin position="40"/>
        <end position="49"/>
    </location>
</feature>
<sequence>MKKKTFRALFEKRRAENVKRKPKKNEGEEGKENELEGPLSSSQVNNSSRVPRGTHPTVQMEELFPRGDRNKI</sequence>
<name>A0A9I9DH01_CUCME</name>
<evidence type="ECO:0000256" key="1">
    <source>
        <dbReference type="SAM" id="MobiDB-lite"/>
    </source>
</evidence>
<dbReference type="EnsemblPlants" id="MELO3C018233.2.1">
    <property type="protein sequence ID" value="MELO3C018233.2.1"/>
    <property type="gene ID" value="MELO3C018233.2"/>
</dbReference>
<organism evidence="2">
    <name type="scientific">Cucumis melo</name>
    <name type="common">Muskmelon</name>
    <dbReference type="NCBI Taxonomy" id="3656"/>
    <lineage>
        <taxon>Eukaryota</taxon>
        <taxon>Viridiplantae</taxon>
        <taxon>Streptophyta</taxon>
        <taxon>Embryophyta</taxon>
        <taxon>Tracheophyta</taxon>
        <taxon>Spermatophyta</taxon>
        <taxon>Magnoliopsida</taxon>
        <taxon>eudicotyledons</taxon>
        <taxon>Gunneridae</taxon>
        <taxon>Pentapetalae</taxon>
        <taxon>rosids</taxon>
        <taxon>fabids</taxon>
        <taxon>Cucurbitales</taxon>
        <taxon>Cucurbitaceae</taxon>
        <taxon>Benincaseae</taxon>
        <taxon>Cucumis</taxon>
    </lineage>
</organism>
<feature type="compositionally biased region" description="Basic and acidic residues" evidence="1">
    <location>
        <begin position="63"/>
        <end position="72"/>
    </location>
</feature>
<accession>A0A9I9DH01</accession>
<protein>
    <submittedName>
        <fullName evidence="2">Uncharacterized protein</fullName>
    </submittedName>
</protein>
<dbReference type="Gramene" id="MELO3C018233.2.1">
    <property type="protein sequence ID" value="MELO3C018233.2.1"/>
    <property type="gene ID" value="MELO3C018233.2"/>
</dbReference>
<feature type="region of interest" description="Disordered" evidence="1">
    <location>
        <begin position="1"/>
        <end position="72"/>
    </location>
</feature>
<evidence type="ECO:0000313" key="2">
    <source>
        <dbReference type="EnsemblPlants" id="MELO3C018233.2.1"/>
    </source>
</evidence>
<proteinExistence type="predicted"/>